<name>A0ABZ0HPV1_9HYPH</name>
<feature type="compositionally biased region" description="Basic and acidic residues" evidence="1">
    <location>
        <begin position="123"/>
        <end position="137"/>
    </location>
</feature>
<keyword evidence="3" id="KW-1185">Reference proteome</keyword>
<dbReference type="Proteomes" id="UP001626536">
    <property type="component" value="Chromosome"/>
</dbReference>
<reference evidence="2 3" key="1">
    <citation type="submission" date="2023-10" db="EMBL/GenBank/DDBJ databases">
        <title>Novel methanotroph of the genus Methylocapsa from a subarctic wetland.</title>
        <authorList>
            <person name="Belova S.E."/>
            <person name="Oshkin I.Y."/>
            <person name="Miroshnikov K."/>
            <person name="Dedysh S.N."/>
        </authorList>
    </citation>
    <scope>NUCLEOTIDE SEQUENCE [LARGE SCALE GENOMIC DNA]</scope>
    <source>
        <strain evidence="2 3">RX1</strain>
    </source>
</reference>
<gene>
    <name evidence="2" type="ORF">RZS28_16135</name>
</gene>
<evidence type="ECO:0000256" key="1">
    <source>
        <dbReference type="SAM" id="MobiDB-lite"/>
    </source>
</evidence>
<proteinExistence type="predicted"/>
<organism evidence="2 3">
    <name type="scientific">Methylocapsa polymorpha</name>
    <dbReference type="NCBI Taxonomy" id="3080828"/>
    <lineage>
        <taxon>Bacteria</taxon>
        <taxon>Pseudomonadati</taxon>
        <taxon>Pseudomonadota</taxon>
        <taxon>Alphaproteobacteria</taxon>
        <taxon>Hyphomicrobiales</taxon>
        <taxon>Beijerinckiaceae</taxon>
        <taxon>Methylocapsa</taxon>
    </lineage>
</organism>
<dbReference type="RefSeq" id="WP_407338750.1">
    <property type="nucleotide sequence ID" value="NZ_CP136862.1"/>
</dbReference>
<dbReference type="EMBL" id="CP136862">
    <property type="protein sequence ID" value="WOJ89307.1"/>
    <property type="molecule type" value="Genomic_DNA"/>
</dbReference>
<feature type="compositionally biased region" description="Polar residues" evidence="1">
    <location>
        <begin position="109"/>
        <end position="118"/>
    </location>
</feature>
<accession>A0ABZ0HPV1</accession>
<feature type="region of interest" description="Disordered" evidence="1">
    <location>
        <begin position="109"/>
        <end position="143"/>
    </location>
</feature>
<evidence type="ECO:0000313" key="2">
    <source>
        <dbReference type="EMBL" id="WOJ89307.1"/>
    </source>
</evidence>
<protein>
    <submittedName>
        <fullName evidence="2">Uncharacterized protein</fullName>
    </submittedName>
</protein>
<evidence type="ECO:0000313" key="3">
    <source>
        <dbReference type="Proteomes" id="UP001626536"/>
    </source>
</evidence>
<sequence length="143" mass="15203">MRAPEIAVGMGEVEIGRAPIKLAALEPVLRAAPTGGATCPDESQRIRNYALRAIDGVASDPDEDLRLFSPDGTPGANLPRLMLNMAKVEIGPLAARADLIAAAVELATQRNDGASSGQMPRPRSRELPDFADREAASHNRNRP</sequence>